<dbReference type="AlphaFoldDB" id="A0A0A9ADK6"/>
<protein>
    <submittedName>
        <fullName evidence="1">Uncharacterized protein</fullName>
    </submittedName>
</protein>
<name>A0A0A9ADK6_ARUDO</name>
<organism evidence="1">
    <name type="scientific">Arundo donax</name>
    <name type="common">Giant reed</name>
    <name type="synonym">Donax arundinaceus</name>
    <dbReference type="NCBI Taxonomy" id="35708"/>
    <lineage>
        <taxon>Eukaryota</taxon>
        <taxon>Viridiplantae</taxon>
        <taxon>Streptophyta</taxon>
        <taxon>Embryophyta</taxon>
        <taxon>Tracheophyta</taxon>
        <taxon>Spermatophyta</taxon>
        <taxon>Magnoliopsida</taxon>
        <taxon>Liliopsida</taxon>
        <taxon>Poales</taxon>
        <taxon>Poaceae</taxon>
        <taxon>PACMAD clade</taxon>
        <taxon>Arundinoideae</taxon>
        <taxon>Arundineae</taxon>
        <taxon>Arundo</taxon>
    </lineage>
</organism>
<sequence>MSRILWVDETSRTATIHSFNI</sequence>
<evidence type="ECO:0000313" key="1">
    <source>
        <dbReference type="EMBL" id="JAD47055.1"/>
    </source>
</evidence>
<accession>A0A0A9ADK6</accession>
<reference evidence="1" key="2">
    <citation type="journal article" date="2015" name="Data Brief">
        <title>Shoot transcriptome of the giant reed, Arundo donax.</title>
        <authorList>
            <person name="Barrero R.A."/>
            <person name="Guerrero F.D."/>
            <person name="Moolhuijzen P."/>
            <person name="Goolsby J.A."/>
            <person name="Tidwell J."/>
            <person name="Bellgard S.E."/>
            <person name="Bellgard M.I."/>
        </authorList>
    </citation>
    <scope>NUCLEOTIDE SEQUENCE</scope>
    <source>
        <tissue evidence="1">Shoot tissue taken approximately 20 cm above the soil surface</tissue>
    </source>
</reference>
<dbReference type="EMBL" id="GBRH01250840">
    <property type="protein sequence ID" value="JAD47055.1"/>
    <property type="molecule type" value="Transcribed_RNA"/>
</dbReference>
<proteinExistence type="predicted"/>
<reference evidence="1" key="1">
    <citation type="submission" date="2014-09" db="EMBL/GenBank/DDBJ databases">
        <authorList>
            <person name="Magalhaes I.L.F."/>
            <person name="Oliveira U."/>
            <person name="Santos F.R."/>
            <person name="Vidigal T.H.D.A."/>
            <person name="Brescovit A.D."/>
            <person name="Santos A.J."/>
        </authorList>
    </citation>
    <scope>NUCLEOTIDE SEQUENCE</scope>
    <source>
        <tissue evidence="1">Shoot tissue taken approximately 20 cm above the soil surface</tissue>
    </source>
</reference>